<keyword evidence="7" id="KW-1185">Reference proteome</keyword>
<name>A0ABD5XTL3_9EURY</name>
<evidence type="ECO:0000256" key="3">
    <source>
        <dbReference type="ARBA" id="ARBA00023163"/>
    </source>
</evidence>
<dbReference type="EMBL" id="JBHSZG010000001">
    <property type="protein sequence ID" value="MFC7136871.1"/>
    <property type="molecule type" value="Genomic_DNA"/>
</dbReference>
<dbReference type="GO" id="GO:0003677">
    <property type="term" value="F:DNA binding"/>
    <property type="evidence" value="ECO:0007669"/>
    <property type="project" value="UniProtKB-KW"/>
</dbReference>
<dbReference type="Proteomes" id="UP001596368">
    <property type="component" value="Unassembled WGS sequence"/>
</dbReference>
<keyword evidence="3" id="KW-0804">Transcription</keyword>
<evidence type="ECO:0000256" key="4">
    <source>
        <dbReference type="SAM" id="MobiDB-lite"/>
    </source>
</evidence>
<gene>
    <name evidence="6" type="ORF">ACFQRB_11055</name>
</gene>
<evidence type="ECO:0000259" key="5">
    <source>
        <dbReference type="PROSITE" id="PS51118"/>
    </source>
</evidence>
<feature type="domain" description="HTH hxlR-type" evidence="5">
    <location>
        <begin position="42"/>
        <end position="146"/>
    </location>
</feature>
<proteinExistence type="predicted"/>
<dbReference type="SUPFAM" id="SSF46785">
    <property type="entry name" value="Winged helix' DNA-binding domain"/>
    <property type="match status" value="1"/>
</dbReference>
<reference evidence="6 7" key="1">
    <citation type="journal article" date="2019" name="Int. J. Syst. Evol. Microbiol.">
        <title>The Global Catalogue of Microorganisms (GCM) 10K type strain sequencing project: providing services to taxonomists for standard genome sequencing and annotation.</title>
        <authorList>
            <consortium name="The Broad Institute Genomics Platform"/>
            <consortium name="The Broad Institute Genome Sequencing Center for Infectious Disease"/>
            <person name="Wu L."/>
            <person name="Ma J."/>
        </authorList>
    </citation>
    <scope>NUCLEOTIDE SEQUENCE [LARGE SCALE GENOMIC DNA]</scope>
    <source>
        <strain evidence="6 7">DT92</strain>
    </source>
</reference>
<organism evidence="6 7">
    <name type="scientific">Halobaculum litoreum</name>
    <dbReference type="NCBI Taxonomy" id="3031998"/>
    <lineage>
        <taxon>Archaea</taxon>
        <taxon>Methanobacteriati</taxon>
        <taxon>Methanobacteriota</taxon>
        <taxon>Stenosarchaea group</taxon>
        <taxon>Halobacteria</taxon>
        <taxon>Halobacteriales</taxon>
        <taxon>Haloferacaceae</taxon>
        <taxon>Halobaculum</taxon>
    </lineage>
</organism>
<dbReference type="InterPro" id="IPR036390">
    <property type="entry name" value="WH_DNA-bd_sf"/>
</dbReference>
<evidence type="ECO:0000313" key="7">
    <source>
        <dbReference type="Proteomes" id="UP001596368"/>
    </source>
</evidence>
<dbReference type="InterPro" id="IPR036388">
    <property type="entry name" value="WH-like_DNA-bd_sf"/>
</dbReference>
<keyword evidence="2" id="KW-0238">DNA-binding</keyword>
<dbReference type="Gene3D" id="1.10.10.10">
    <property type="entry name" value="Winged helix-like DNA-binding domain superfamily/Winged helix DNA-binding domain"/>
    <property type="match status" value="1"/>
</dbReference>
<accession>A0ABD5XTL3</accession>
<protein>
    <submittedName>
        <fullName evidence="6">Winged helix-turn-helix transcriptional regulator</fullName>
    </submittedName>
</protein>
<evidence type="ECO:0000313" key="6">
    <source>
        <dbReference type="EMBL" id="MFC7136871.1"/>
    </source>
</evidence>
<evidence type="ECO:0000256" key="1">
    <source>
        <dbReference type="ARBA" id="ARBA00023015"/>
    </source>
</evidence>
<sequence>MDGGNRRRPPCPLSPPTAAVGRDSRRRGYVPSGRSSAVTDDDPDDRHERLADLRAALSGKWALHVLAGLRDGPRGFGDLHTDLDEVPEKTLARRLRDLRLRGLIRREVAATPPPTPRYRLTDGGERLVAALDGVTRSVEFVDCPPDLDCADDCRVGTVDGETTRRALADCC</sequence>
<dbReference type="InterPro" id="IPR002577">
    <property type="entry name" value="HTH_HxlR"/>
</dbReference>
<comment type="caution">
    <text evidence="6">The sequence shown here is derived from an EMBL/GenBank/DDBJ whole genome shotgun (WGS) entry which is preliminary data.</text>
</comment>
<dbReference type="PANTHER" id="PTHR33204:SF18">
    <property type="entry name" value="TRANSCRIPTIONAL REGULATORY PROTEIN"/>
    <property type="match status" value="1"/>
</dbReference>
<dbReference type="Pfam" id="PF01638">
    <property type="entry name" value="HxlR"/>
    <property type="match status" value="1"/>
</dbReference>
<feature type="region of interest" description="Disordered" evidence="4">
    <location>
        <begin position="1"/>
        <end position="45"/>
    </location>
</feature>
<dbReference type="AlphaFoldDB" id="A0ABD5XTL3"/>
<keyword evidence="1" id="KW-0805">Transcription regulation</keyword>
<dbReference type="PANTHER" id="PTHR33204">
    <property type="entry name" value="TRANSCRIPTIONAL REGULATOR, MARR FAMILY"/>
    <property type="match status" value="1"/>
</dbReference>
<dbReference type="PROSITE" id="PS51118">
    <property type="entry name" value="HTH_HXLR"/>
    <property type="match status" value="1"/>
</dbReference>
<evidence type="ECO:0000256" key="2">
    <source>
        <dbReference type="ARBA" id="ARBA00023125"/>
    </source>
</evidence>